<dbReference type="InterPro" id="IPR007837">
    <property type="entry name" value="DinB"/>
</dbReference>
<evidence type="ECO:0000313" key="4">
    <source>
        <dbReference type="Proteomes" id="UP000002875"/>
    </source>
</evidence>
<proteinExistence type="inferred from homology"/>
<dbReference type="SUPFAM" id="SSF109854">
    <property type="entry name" value="DinB/YfiT-like putative metalloenzymes"/>
    <property type="match status" value="1"/>
</dbReference>
<evidence type="ECO:0008006" key="5">
    <source>
        <dbReference type="Google" id="ProtNLM"/>
    </source>
</evidence>
<sequence length="165" mass="19531">MTNLCIDNLQDIKVLLLQLEDEHYTFKSNFLYGASIGQHLRHILEFYERVFTLNECGIINYSKRERKKHLEYFRVSAIEFIDDLCDNMRNSEQKDRLLILTDDSIEGEKMITSFEREVFYCLEHSIHHQALIKVCLKEQNLEALVEPNFGLAYSTIQYQNSLCVQ</sequence>
<accession>A0ABM5N7N2</accession>
<dbReference type="PANTHER" id="PTHR39473:SF1">
    <property type="entry name" value="DINB-LIKE DOMAIN-CONTAINING PROTEIN"/>
    <property type="match status" value="1"/>
</dbReference>
<dbReference type="PANTHER" id="PTHR39473">
    <property type="match status" value="1"/>
</dbReference>
<dbReference type="EMBL" id="CP002962">
    <property type="protein sequence ID" value="AFK05499.1"/>
    <property type="molecule type" value="Genomic_DNA"/>
</dbReference>
<dbReference type="InterPro" id="IPR034660">
    <property type="entry name" value="DinB/YfiT-like"/>
</dbReference>
<name>A0ABM5N7N2_EMTOG</name>
<gene>
    <name evidence="3" type="ordered locus">Emtol_0227</name>
</gene>
<dbReference type="RefSeq" id="WP_015026245.1">
    <property type="nucleotide sequence ID" value="NC_018742.1"/>
</dbReference>
<dbReference type="Pfam" id="PF05163">
    <property type="entry name" value="DinB"/>
    <property type="match status" value="1"/>
</dbReference>
<organism evidence="3 4">
    <name type="scientific">Emticicia oligotrophica (strain DSM 17448 / CIP 109782 / MTCC 6937 / GPTSA100-15)</name>
    <dbReference type="NCBI Taxonomy" id="929562"/>
    <lineage>
        <taxon>Bacteria</taxon>
        <taxon>Pseudomonadati</taxon>
        <taxon>Bacteroidota</taxon>
        <taxon>Cytophagia</taxon>
        <taxon>Cytophagales</taxon>
        <taxon>Leadbetterellaceae</taxon>
        <taxon>Emticicia</taxon>
    </lineage>
</organism>
<keyword evidence="3" id="KW-0614">Plasmid</keyword>
<evidence type="ECO:0000256" key="2">
    <source>
        <dbReference type="ARBA" id="ARBA00022723"/>
    </source>
</evidence>
<comment type="similarity">
    <text evidence="1">Belongs to the DinB family.</text>
</comment>
<keyword evidence="4" id="KW-1185">Reference proteome</keyword>
<protein>
    <recommendedName>
        <fullName evidence="5">DinB family protein</fullName>
    </recommendedName>
</protein>
<dbReference type="Proteomes" id="UP000002875">
    <property type="component" value="Plasmid pEMTOL01"/>
</dbReference>
<geneLocation type="plasmid" evidence="3 4">
    <name>pEMTOL01</name>
</geneLocation>
<evidence type="ECO:0000313" key="3">
    <source>
        <dbReference type="EMBL" id="AFK05499.1"/>
    </source>
</evidence>
<reference evidence="3 4" key="1">
    <citation type="submission" date="2011-07" db="EMBL/GenBank/DDBJ databases">
        <title>The complete genome of plasmid 1 of Emticicia oligotrophica DSM 17448.</title>
        <authorList>
            <consortium name="US DOE Joint Genome Institute (JGI-PGF)"/>
            <person name="Lucas S."/>
            <person name="Han J."/>
            <person name="Lapidus A."/>
            <person name="Bruce D."/>
            <person name="Goodwin L."/>
            <person name="Pitluck S."/>
            <person name="Peters L."/>
            <person name="Kyrpides N."/>
            <person name="Mavromatis K."/>
            <person name="Ivanova N."/>
            <person name="Ovchinnikova G."/>
            <person name="Teshima H."/>
            <person name="Detter J.C."/>
            <person name="Tapia R."/>
            <person name="Han C."/>
            <person name="Land M."/>
            <person name="Hauser L."/>
            <person name="Markowitz V."/>
            <person name="Cheng J.-F."/>
            <person name="Hugenholtz P."/>
            <person name="Woyke T."/>
            <person name="Wu D."/>
            <person name="Tindall B."/>
            <person name="Pomrenke H."/>
            <person name="Brambilla E."/>
            <person name="Klenk H.-P."/>
            <person name="Eisen J.A."/>
        </authorList>
    </citation>
    <scope>NUCLEOTIDE SEQUENCE [LARGE SCALE GENOMIC DNA]</scope>
    <source>
        <strain evidence="4">DSM 17448 / GPTSA100-15</strain>
        <plasmid evidence="3 4">pEMTOL01</plasmid>
    </source>
</reference>
<keyword evidence="2" id="KW-0479">Metal-binding</keyword>
<evidence type="ECO:0000256" key="1">
    <source>
        <dbReference type="ARBA" id="ARBA00008635"/>
    </source>
</evidence>